<evidence type="ECO:0000313" key="2">
    <source>
        <dbReference type="Proteomes" id="UP000827986"/>
    </source>
</evidence>
<protein>
    <submittedName>
        <fullName evidence="1">Uncharacterized protein</fullName>
    </submittedName>
</protein>
<comment type="caution">
    <text evidence="1">The sequence shown here is derived from an EMBL/GenBank/DDBJ whole genome shotgun (WGS) entry which is preliminary data.</text>
</comment>
<reference evidence="1" key="1">
    <citation type="submission" date="2021-09" db="EMBL/GenBank/DDBJ databases">
        <title>The genome of Mauremys mutica provides insights into the evolution of semi-aquatic lifestyle.</title>
        <authorList>
            <person name="Gong S."/>
            <person name="Gao Y."/>
        </authorList>
    </citation>
    <scope>NUCLEOTIDE SEQUENCE</scope>
    <source>
        <strain evidence="1">MM-2020</strain>
        <tissue evidence="1">Muscle</tissue>
    </source>
</reference>
<gene>
    <name evidence="1" type="ORF">KIL84_000291</name>
</gene>
<name>A0A9D3XGZ8_9SAUR</name>
<keyword evidence="2" id="KW-1185">Reference proteome</keyword>
<dbReference type="AlphaFoldDB" id="A0A9D3XGZ8"/>
<proteinExistence type="predicted"/>
<evidence type="ECO:0000313" key="1">
    <source>
        <dbReference type="EMBL" id="KAH1178960.1"/>
    </source>
</evidence>
<dbReference type="Proteomes" id="UP000827986">
    <property type="component" value="Unassembled WGS sequence"/>
</dbReference>
<accession>A0A9D3XGZ8</accession>
<organism evidence="1 2">
    <name type="scientific">Mauremys mutica</name>
    <name type="common">yellowpond turtle</name>
    <dbReference type="NCBI Taxonomy" id="74926"/>
    <lineage>
        <taxon>Eukaryota</taxon>
        <taxon>Metazoa</taxon>
        <taxon>Chordata</taxon>
        <taxon>Craniata</taxon>
        <taxon>Vertebrata</taxon>
        <taxon>Euteleostomi</taxon>
        <taxon>Archelosauria</taxon>
        <taxon>Testudinata</taxon>
        <taxon>Testudines</taxon>
        <taxon>Cryptodira</taxon>
        <taxon>Durocryptodira</taxon>
        <taxon>Testudinoidea</taxon>
        <taxon>Geoemydidae</taxon>
        <taxon>Geoemydinae</taxon>
        <taxon>Mauremys</taxon>
    </lineage>
</organism>
<sequence>MLHWCVTYCNSNALQQNMRRPLAPQTQPGSCQLIKLCWEYIASEAPVHTSAVQGLSELLSRLPGSSPSEVGCWGWWRSRTERGGVDHTHLWNELAAAQKSPLQRFLP</sequence>
<dbReference type="EMBL" id="JAHDVG010000473">
    <property type="protein sequence ID" value="KAH1178960.1"/>
    <property type="molecule type" value="Genomic_DNA"/>
</dbReference>